<dbReference type="AlphaFoldDB" id="A0A2J6T8C8"/>
<dbReference type="STRING" id="1095630.A0A2J6T8C8"/>
<dbReference type="OrthoDB" id="3940621at2759"/>
<protein>
    <submittedName>
        <fullName evidence="2">Uncharacterized protein</fullName>
    </submittedName>
</protein>
<dbReference type="EMBL" id="KZ613817">
    <property type="protein sequence ID" value="PMD59272.1"/>
    <property type="molecule type" value="Genomic_DNA"/>
</dbReference>
<proteinExistence type="predicted"/>
<dbReference type="InParanoid" id="A0A2J6T8C8"/>
<name>A0A2J6T8C8_9HELO</name>
<accession>A0A2J6T8C8</accession>
<gene>
    <name evidence="2" type="ORF">K444DRAFT_428729</name>
</gene>
<sequence length="461" mass="53074">MASVVPDTIGYLGWLPPEIRAQIWGHFSIQPGFRFSYKKAKDGLGILRTCHFLRDEVSANIYNKVVLTFHLSPRVCSDTGSWLYLTTSVGARWNIHPNKAEFDHFRVLPYKGLKAIKIEIEAPSQEDPGQVVLLWTKIQDLMELLSQAEEFPSIDIYLRETNASWATNGTAHKTVPIDPEHLDEDEYVPDIEVVLMPLCKLRNVRTASIHVPKGFVTGNHLLYHIGRQMETAESFGRVRNGDLDEALDELPGTTANFMRVERLGRWFSKGDKSQYVEDWARICRNNEAARFFNMPGNLANRYVHLLALNPLSSGMKMIRYQLHLPLNRRADPFDGPEPFELLSRWNGAEFGRYVQRVSNFRRLGIDPSKQPWTMIEDGPPATRDQWHAYWAEGLPPLGRSETLEELIRFTGFGSPKTSEFSKWCWAFWKEMKESEKESENETKGGKSDEEKPKLRTELMRM</sequence>
<dbReference type="RefSeq" id="XP_024736176.1">
    <property type="nucleotide sequence ID" value="XM_024872752.1"/>
</dbReference>
<dbReference type="GeneID" id="36580832"/>
<evidence type="ECO:0000313" key="2">
    <source>
        <dbReference type="EMBL" id="PMD59272.1"/>
    </source>
</evidence>
<keyword evidence="3" id="KW-1185">Reference proteome</keyword>
<dbReference type="Proteomes" id="UP000235371">
    <property type="component" value="Unassembled WGS sequence"/>
</dbReference>
<evidence type="ECO:0000256" key="1">
    <source>
        <dbReference type="SAM" id="MobiDB-lite"/>
    </source>
</evidence>
<organism evidence="2 3">
    <name type="scientific">Hyaloscypha bicolor E</name>
    <dbReference type="NCBI Taxonomy" id="1095630"/>
    <lineage>
        <taxon>Eukaryota</taxon>
        <taxon>Fungi</taxon>
        <taxon>Dikarya</taxon>
        <taxon>Ascomycota</taxon>
        <taxon>Pezizomycotina</taxon>
        <taxon>Leotiomycetes</taxon>
        <taxon>Helotiales</taxon>
        <taxon>Hyaloscyphaceae</taxon>
        <taxon>Hyaloscypha</taxon>
        <taxon>Hyaloscypha bicolor</taxon>
    </lineage>
</organism>
<evidence type="ECO:0000313" key="3">
    <source>
        <dbReference type="Proteomes" id="UP000235371"/>
    </source>
</evidence>
<feature type="region of interest" description="Disordered" evidence="1">
    <location>
        <begin position="434"/>
        <end position="461"/>
    </location>
</feature>
<reference evidence="2 3" key="1">
    <citation type="submission" date="2016-04" db="EMBL/GenBank/DDBJ databases">
        <title>A degradative enzymes factory behind the ericoid mycorrhizal symbiosis.</title>
        <authorList>
            <consortium name="DOE Joint Genome Institute"/>
            <person name="Martino E."/>
            <person name="Morin E."/>
            <person name="Grelet G."/>
            <person name="Kuo A."/>
            <person name="Kohler A."/>
            <person name="Daghino S."/>
            <person name="Barry K."/>
            <person name="Choi C."/>
            <person name="Cichocki N."/>
            <person name="Clum A."/>
            <person name="Copeland A."/>
            <person name="Hainaut M."/>
            <person name="Haridas S."/>
            <person name="Labutti K."/>
            <person name="Lindquist E."/>
            <person name="Lipzen A."/>
            <person name="Khouja H.-R."/>
            <person name="Murat C."/>
            <person name="Ohm R."/>
            <person name="Olson A."/>
            <person name="Spatafora J."/>
            <person name="Veneault-Fourrey C."/>
            <person name="Henrissat B."/>
            <person name="Grigoriev I."/>
            <person name="Martin F."/>
            <person name="Perotto S."/>
        </authorList>
    </citation>
    <scope>NUCLEOTIDE SEQUENCE [LARGE SCALE GENOMIC DNA]</scope>
    <source>
        <strain evidence="2 3">E</strain>
    </source>
</reference>